<dbReference type="EMBL" id="RJTM01000029">
    <property type="protein sequence ID" value="RNL90732.1"/>
    <property type="molecule type" value="Genomic_DNA"/>
</dbReference>
<protein>
    <submittedName>
        <fullName evidence="1">Uncharacterized protein</fullName>
    </submittedName>
</protein>
<dbReference type="AlphaFoldDB" id="A0A3N0ESI3"/>
<evidence type="ECO:0000313" key="2">
    <source>
        <dbReference type="Proteomes" id="UP000267469"/>
    </source>
</evidence>
<organism evidence="1 2">
    <name type="scientific">Sinomicrobium pectinilyticum</name>
    <dbReference type="NCBI Taxonomy" id="1084421"/>
    <lineage>
        <taxon>Bacteria</taxon>
        <taxon>Pseudomonadati</taxon>
        <taxon>Bacteroidota</taxon>
        <taxon>Flavobacteriia</taxon>
        <taxon>Flavobacteriales</taxon>
        <taxon>Flavobacteriaceae</taxon>
        <taxon>Sinomicrobium</taxon>
    </lineage>
</organism>
<comment type="caution">
    <text evidence="1">The sequence shown here is derived from an EMBL/GenBank/DDBJ whole genome shotgun (WGS) entry which is preliminary data.</text>
</comment>
<gene>
    <name evidence="1" type="ORF">ED312_06055</name>
</gene>
<keyword evidence="2" id="KW-1185">Reference proteome</keyword>
<accession>A0A3N0ESI3</accession>
<reference evidence="1 2" key="1">
    <citation type="submission" date="2018-10" db="EMBL/GenBank/DDBJ databases">
        <title>Sinomicrobium pectinilyticum sp. nov., a pectinase-producing bacterium isolated from alkaline and saline soil, and emended description of the genus Sinomicrobium.</title>
        <authorList>
            <person name="Cheng B."/>
            <person name="Li C."/>
            <person name="Lai Q."/>
            <person name="Du M."/>
            <person name="Shao Z."/>
            <person name="Xu P."/>
            <person name="Yang C."/>
        </authorList>
    </citation>
    <scope>NUCLEOTIDE SEQUENCE [LARGE SCALE GENOMIC DNA]</scope>
    <source>
        <strain evidence="1 2">5DNS001</strain>
    </source>
</reference>
<name>A0A3N0ESI3_SINP1</name>
<evidence type="ECO:0000313" key="1">
    <source>
        <dbReference type="EMBL" id="RNL90732.1"/>
    </source>
</evidence>
<proteinExistence type="predicted"/>
<dbReference type="Proteomes" id="UP000267469">
    <property type="component" value="Unassembled WGS sequence"/>
</dbReference>
<sequence length="101" mass="11641">MTAAGIDYARLLRYTLRFAWALSNLSYGYVSLSIDFFKSFSYYPARIEVVEQRPEGRCIETQVASLHFPSENTEQPHLEIVKFRGKHIIVNPTAFVNVRTP</sequence>